<dbReference type="SUPFAM" id="SSF52980">
    <property type="entry name" value="Restriction endonuclease-like"/>
    <property type="match status" value="1"/>
</dbReference>
<dbReference type="GO" id="GO:0003676">
    <property type="term" value="F:nucleic acid binding"/>
    <property type="evidence" value="ECO:0007669"/>
    <property type="project" value="InterPro"/>
</dbReference>
<dbReference type="InterPro" id="IPR011335">
    <property type="entry name" value="Restrct_endonuc-II-like"/>
</dbReference>
<gene>
    <name evidence="3" type="ORF">UU54_C0011G0003</name>
</gene>
<accession>A0A0G0VJT0</accession>
<dbReference type="InterPro" id="IPR003509">
    <property type="entry name" value="UPF0102_YraN-like"/>
</dbReference>
<dbReference type="AlphaFoldDB" id="A0A0G0VJT0"/>
<evidence type="ECO:0000313" key="4">
    <source>
        <dbReference type="Proteomes" id="UP000033903"/>
    </source>
</evidence>
<dbReference type="InterPro" id="IPR011856">
    <property type="entry name" value="tRNA_endonuc-like_dom_sf"/>
</dbReference>
<reference evidence="3 4" key="1">
    <citation type="journal article" date="2015" name="Nature">
        <title>rRNA introns, odd ribosomes, and small enigmatic genomes across a large radiation of phyla.</title>
        <authorList>
            <person name="Brown C.T."/>
            <person name="Hug L.A."/>
            <person name="Thomas B.C."/>
            <person name="Sharon I."/>
            <person name="Castelle C.J."/>
            <person name="Singh A."/>
            <person name="Wilkins M.J."/>
            <person name="Williams K.H."/>
            <person name="Banfield J.F."/>
        </authorList>
    </citation>
    <scope>NUCLEOTIDE SEQUENCE [LARGE SCALE GENOMIC DNA]</scope>
</reference>
<comment type="similarity">
    <text evidence="1 2">Belongs to the UPF0102 family.</text>
</comment>
<evidence type="ECO:0000256" key="2">
    <source>
        <dbReference type="HAMAP-Rule" id="MF_00048"/>
    </source>
</evidence>
<protein>
    <recommendedName>
        <fullName evidence="2">UPF0102 protein UU54_C0011G0003</fullName>
    </recommendedName>
</protein>
<dbReference type="HAMAP" id="MF_00048">
    <property type="entry name" value="UPF0102"/>
    <property type="match status" value="1"/>
</dbReference>
<dbReference type="PANTHER" id="PTHR34039">
    <property type="entry name" value="UPF0102 PROTEIN YRAN"/>
    <property type="match status" value="1"/>
</dbReference>
<name>A0A0G0VJT0_9BACT</name>
<sequence>MITQRAELGFVAEKIAGEFLEKGGYAILARNYRKPWGEIDIVCEKEGIVVFVEVKANKSVVAGFEPELRADWKKMAKVQRTAETFLASKQYESEQEWQLDIVSVSFDKEKGVAQIKHFKNI</sequence>
<organism evidence="3 4">
    <name type="scientific">Candidatus Yanofskybacteria bacterium GW2011_GWA2_41_22</name>
    <dbReference type="NCBI Taxonomy" id="1619023"/>
    <lineage>
        <taxon>Bacteria</taxon>
        <taxon>Candidatus Yanofskyibacteriota</taxon>
    </lineage>
</organism>
<dbReference type="EMBL" id="LCBA01000011">
    <property type="protein sequence ID" value="KKS01119.1"/>
    <property type="molecule type" value="Genomic_DNA"/>
</dbReference>
<dbReference type="PANTHER" id="PTHR34039:SF1">
    <property type="entry name" value="UPF0102 PROTEIN YRAN"/>
    <property type="match status" value="1"/>
</dbReference>
<dbReference type="Proteomes" id="UP000033903">
    <property type="component" value="Unassembled WGS sequence"/>
</dbReference>
<dbReference type="Gene3D" id="3.40.1350.10">
    <property type="match status" value="1"/>
</dbReference>
<proteinExistence type="inferred from homology"/>
<evidence type="ECO:0000313" key="3">
    <source>
        <dbReference type="EMBL" id="KKS01119.1"/>
    </source>
</evidence>
<evidence type="ECO:0000256" key="1">
    <source>
        <dbReference type="ARBA" id="ARBA00006738"/>
    </source>
</evidence>
<comment type="caution">
    <text evidence="3">The sequence shown here is derived from an EMBL/GenBank/DDBJ whole genome shotgun (WGS) entry which is preliminary data.</text>
</comment>
<dbReference type="Pfam" id="PF02021">
    <property type="entry name" value="UPF0102"/>
    <property type="match status" value="1"/>
</dbReference>